<dbReference type="InterPro" id="IPR019954">
    <property type="entry name" value="Ubiquitin_CS"/>
</dbReference>
<dbReference type="PROSITE" id="PS50053">
    <property type="entry name" value="UBIQUITIN_2"/>
    <property type="match status" value="1"/>
</dbReference>
<feature type="domain" description="Ubiquitin-like" evidence="2">
    <location>
        <begin position="313"/>
        <end position="388"/>
    </location>
</feature>
<dbReference type="InterPro" id="IPR000626">
    <property type="entry name" value="Ubiquitin-like_dom"/>
</dbReference>
<reference evidence="4" key="1">
    <citation type="submission" date="2018-10" db="EMBL/GenBank/DDBJ databases">
        <title>Hidden diversity of soil giant viruses.</title>
        <authorList>
            <person name="Schulz F."/>
            <person name="Alteio L."/>
            <person name="Goudeau D."/>
            <person name="Ryan E.M."/>
            <person name="Malmstrom R.R."/>
            <person name="Blanchard J."/>
            <person name="Woyke T."/>
        </authorList>
    </citation>
    <scope>NUCLEOTIDE SEQUENCE</scope>
    <source>
        <strain evidence="4">HYV1</strain>
    </source>
</reference>
<accession>A0A3G5AE33</accession>
<feature type="domain" description="RING-type" evidence="3">
    <location>
        <begin position="505"/>
        <end position="545"/>
    </location>
</feature>
<dbReference type="PRINTS" id="PR00348">
    <property type="entry name" value="UBIQUITIN"/>
</dbReference>
<dbReference type="InterPro" id="IPR029071">
    <property type="entry name" value="Ubiquitin-like_domsf"/>
</dbReference>
<dbReference type="SMART" id="SM00213">
    <property type="entry name" value="UBQ"/>
    <property type="match status" value="1"/>
</dbReference>
<dbReference type="Pfam" id="PF00240">
    <property type="entry name" value="ubiquitin"/>
    <property type="match status" value="1"/>
</dbReference>
<organism evidence="4">
    <name type="scientific">Hyperionvirus sp</name>
    <dbReference type="NCBI Taxonomy" id="2487770"/>
    <lineage>
        <taxon>Viruses</taxon>
        <taxon>Varidnaviria</taxon>
        <taxon>Bamfordvirae</taxon>
        <taxon>Nucleocytoviricota</taxon>
        <taxon>Megaviricetes</taxon>
        <taxon>Imitervirales</taxon>
        <taxon>Mimiviridae</taxon>
        <taxon>Klosneuvirinae</taxon>
    </lineage>
</organism>
<dbReference type="PANTHER" id="PTHR10666">
    <property type="entry name" value="UBIQUITIN"/>
    <property type="match status" value="1"/>
</dbReference>
<dbReference type="Gene3D" id="3.30.40.10">
    <property type="entry name" value="Zinc/RING finger domain, C3HC4 (zinc finger)"/>
    <property type="match status" value="1"/>
</dbReference>
<keyword evidence="1" id="KW-0479">Metal-binding</keyword>
<dbReference type="Pfam" id="PF13920">
    <property type="entry name" value="zf-C3HC4_3"/>
    <property type="match status" value="1"/>
</dbReference>
<evidence type="ECO:0000313" key="4">
    <source>
        <dbReference type="EMBL" id="AYV84531.1"/>
    </source>
</evidence>
<protein>
    <recommendedName>
        <fullName evidence="5">Ubiquitin family protein</fullName>
    </recommendedName>
</protein>
<dbReference type="PROSITE" id="PS50089">
    <property type="entry name" value="ZF_RING_2"/>
    <property type="match status" value="1"/>
</dbReference>
<evidence type="ECO:0000259" key="2">
    <source>
        <dbReference type="PROSITE" id="PS50053"/>
    </source>
</evidence>
<evidence type="ECO:0000259" key="3">
    <source>
        <dbReference type="PROSITE" id="PS50089"/>
    </source>
</evidence>
<dbReference type="Gene3D" id="3.10.20.90">
    <property type="entry name" value="Phosphatidylinositol 3-kinase Catalytic Subunit, Chain A, domain 1"/>
    <property type="match status" value="1"/>
</dbReference>
<keyword evidence="1" id="KW-0863">Zinc-finger</keyword>
<name>A0A3G5AE33_9VIRU</name>
<dbReference type="SUPFAM" id="SSF54236">
    <property type="entry name" value="Ubiquitin-like"/>
    <property type="match status" value="1"/>
</dbReference>
<dbReference type="InterPro" id="IPR013083">
    <property type="entry name" value="Znf_RING/FYVE/PHD"/>
</dbReference>
<proteinExistence type="predicted"/>
<evidence type="ECO:0008006" key="5">
    <source>
        <dbReference type="Google" id="ProtNLM"/>
    </source>
</evidence>
<dbReference type="InterPro" id="IPR050158">
    <property type="entry name" value="Ubiquitin_ubiquitin-like"/>
</dbReference>
<dbReference type="FunFam" id="3.10.20.90:FF:000160">
    <property type="entry name" value="Polyubiquitin-C"/>
    <property type="match status" value="1"/>
</dbReference>
<dbReference type="GO" id="GO:0008270">
    <property type="term" value="F:zinc ion binding"/>
    <property type="evidence" value="ECO:0007669"/>
    <property type="project" value="UniProtKB-KW"/>
</dbReference>
<keyword evidence="1" id="KW-0862">Zinc</keyword>
<gene>
    <name evidence="4" type="ORF">Hyperionvirus28_19</name>
</gene>
<dbReference type="SUPFAM" id="SSF57850">
    <property type="entry name" value="RING/U-box"/>
    <property type="match status" value="1"/>
</dbReference>
<evidence type="ECO:0000256" key="1">
    <source>
        <dbReference type="PROSITE-ProRule" id="PRU00175"/>
    </source>
</evidence>
<sequence>MVKLNIDGNITNIPLTTTVDEIFCRRIGQYYSEIECNGLKILSNQSCHKLILNPEDMDQPFSETLKIRSLITSPKTDGKTLNFTKSNINITFKRTLRVPDTDRTYPLPPDLGDLPVGIQSDNSLVIPMYQSEAMWMDFKNVDYRTVALKIGVGNINAINGEPWEPNVGKINAHSQNYVILPGQQWLDGIYSKAGKISDDKIENIVRQFVAMPITSKALVESQMKELGVINTVSGGLKFEVFEPVNPRLKPPTIYMPTKKNIAPITKSPNQMGLKSGDQITIVKLNEPVDNNPTMSDFCFEDSDEITCKTFPFMQVFVKTLTGKTITLDCDPLMTVEQVKTLIQDKEGIPPDQQRLIFAGHQLRDEKMLFKYNVPREATLHLILRLRGGGEPQPQATTKYKPSVPANNHMGIAVGGKISQKIVKDRNKYEWDLLHYEAVSIGIVNSAQYTGKIKMAPSFTASTYTMHGYPWFKLYEENTIAIDDSNMLDKMKSLSSFTEEHDGKECAVCLANYCNVTYNPCQHGVCYECFIVLKNKMDRIQCHMCRKNIYTKNVTIGSITLPLEEADVVIEEKQIIGIKSTPIEKKLQASAVY</sequence>
<dbReference type="EMBL" id="MK072410">
    <property type="protein sequence ID" value="AYV84531.1"/>
    <property type="molecule type" value="Genomic_DNA"/>
</dbReference>
<dbReference type="PROSITE" id="PS00299">
    <property type="entry name" value="UBIQUITIN_1"/>
    <property type="match status" value="1"/>
</dbReference>
<dbReference type="InterPro" id="IPR019956">
    <property type="entry name" value="Ubiquitin_dom"/>
</dbReference>
<dbReference type="InterPro" id="IPR001841">
    <property type="entry name" value="Znf_RING"/>
</dbReference>